<dbReference type="InterPro" id="IPR036291">
    <property type="entry name" value="NAD(P)-bd_dom_sf"/>
</dbReference>
<keyword evidence="5" id="KW-0548">Nucleotidyltransferase</keyword>
<evidence type="ECO:0000259" key="8">
    <source>
        <dbReference type="Pfam" id="PF08240"/>
    </source>
</evidence>
<dbReference type="Gene3D" id="3.40.50.720">
    <property type="entry name" value="NAD(P)-binding Rossmann-like Domain"/>
    <property type="match status" value="1"/>
</dbReference>
<dbReference type="VEuPathDB" id="FungiDB:SDRG_06484"/>
<dbReference type="InterPro" id="IPR029044">
    <property type="entry name" value="Nucleotide-diphossugar_trans"/>
</dbReference>
<dbReference type="EMBL" id="JH767148">
    <property type="protein sequence ID" value="EQC36381.1"/>
    <property type="molecule type" value="Genomic_DNA"/>
</dbReference>
<dbReference type="PANTHER" id="PTHR11952:SF2">
    <property type="entry name" value="LD24639P"/>
    <property type="match status" value="1"/>
</dbReference>
<evidence type="ECO:0000256" key="4">
    <source>
        <dbReference type="ARBA" id="ARBA00022679"/>
    </source>
</evidence>
<proteinExistence type="inferred from homology"/>
<dbReference type="eggNOG" id="KOG2388">
    <property type="taxonomic scope" value="Eukaryota"/>
</dbReference>
<dbReference type="SUPFAM" id="SSF50129">
    <property type="entry name" value="GroES-like"/>
    <property type="match status" value="1"/>
</dbReference>
<name>T0QNS5_SAPDV</name>
<feature type="compositionally biased region" description="Polar residues" evidence="7">
    <location>
        <begin position="1926"/>
        <end position="1942"/>
    </location>
</feature>
<dbReference type="Pfam" id="PF01704">
    <property type="entry name" value="UDPGP"/>
    <property type="match status" value="3"/>
</dbReference>
<dbReference type="SUPFAM" id="SSF53448">
    <property type="entry name" value="Nucleotide-diphospho-sugar transferases"/>
    <property type="match status" value="3"/>
</dbReference>
<evidence type="ECO:0000256" key="3">
    <source>
        <dbReference type="ARBA" id="ARBA00012457"/>
    </source>
</evidence>
<dbReference type="Proteomes" id="UP000030762">
    <property type="component" value="Unassembled WGS sequence"/>
</dbReference>
<evidence type="ECO:0000313" key="9">
    <source>
        <dbReference type="EMBL" id="EQC36381.1"/>
    </source>
</evidence>
<dbReference type="OrthoDB" id="532420at2759"/>
<dbReference type="RefSeq" id="XP_008610487.1">
    <property type="nucleotide sequence ID" value="XM_008612265.1"/>
</dbReference>
<evidence type="ECO:0000313" key="10">
    <source>
        <dbReference type="Proteomes" id="UP000030762"/>
    </source>
</evidence>
<evidence type="ECO:0000256" key="7">
    <source>
        <dbReference type="SAM" id="MobiDB-lite"/>
    </source>
</evidence>
<dbReference type="STRING" id="1156394.T0QNS5"/>
<evidence type="ECO:0000256" key="1">
    <source>
        <dbReference type="ARBA" id="ARBA00005208"/>
    </source>
</evidence>
<reference evidence="9 10" key="1">
    <citation type="submission" date="2012-04" db="EMBL/GenBank/DDBJ databases">
        <title>The Genome Sequence of Saprolegnia declina VS20.</title>
        <authorList>
            <consortium name="The Broad Institute Genome Sequencing Platform"/>
            <person name="Russ C."/>
            <person name="Nusbaum C."/>
            <person name="Tyler B."/>
            <person name="van West P."/>
            <person name="Dieguez-Uribeondo J."/>
            <person name="de Bruijn I."/>
            <person name="Tripathy S."/>
            <person name="Jiang R."/>
            <person name="Young S.K."/>
            <person name="Zeng Q."/>
            <person name="Gargeya S."/>
            <person name="Fitzgerald M."/>
            <person name="Haas B."/>
            <person name="Abouelleil A."/>
            <person name="Alvarado L."/>
            <person name="Arachchi H.M."/>
            <person name="Berlin A."/>
            <person name="Chapman S.B."/>
            <person name="Goldberg J."/>
            <person name="Griggs A."/>
            <person name="Gujja S."/>
            <person name="Hansen M."/>
            <person name="Howarth C."/>
            <person name="Imamovic A."/>
            <person name="Larimer J."/>
            <person name="McCowen C."/>
            <person name="Montmayeur A."/>
            <person name="Murphy C."/>
            <person name="Neiman D."/>
            <person name="Pearson M."/>
            <person name="Priest M."/>
            <person name="Roberts A."/>
            <person name="Saif S."/>
            <person name="Shea T."/>
            <person name="Sisk P."/>
            <person name="Sykes S."/>
            <person name="Wortman J."/>
            <person name="Nusbaum C."/>
            <person name="Birren B."/>
        </authorList>
    </citation>
    <scope>NUCLEOTIDE SEQUENCE [LARGE SCALE GENOMIC DNA]</scope>
    <source>
        <strain evidence="9 10">VS20</strain>
    </source>
</reference>
<dbReference type="GO" id="GO:0003977">
    <property type="term" value="F:UDP-N-acetylglucosamine diphosphorylase activity"/>
    <property type="evidence" value="ECO:0007669"/>
    <property type="project" value="UniProtKB-EC"/>
</dbReference>
<dbReference type="CDD" id="cd04193">
    <property type="entry name" value="UDPGlcNAc_PPase"/>
    <property type="match status" value="3"/>
</dbReference>
<evidence type="ECO:0000256" key="2">
    <source>
        <dbReference type="ARBA" id="ARBA00010401"/>
    </source>
</evidence>
<dbReference type="EC" id="2.7.7.23" evidence="3"/>
<dbReference type="InterPro" id="IPR013154">
    <property type="entry name" value="ADH-like_N"/>
</dbReference>
<gene>
    <name evidence="9" type="ORF">SDRG_06484</name>
</gene>
<organism evidence="9 10">
    <name type="scientific">Saprolegnia diclina (strain VS20)</name>
    <dbReference type="NCBI Taxonomy" id="1156394"/>
    <lineage>
        <taxon>Eukaryota</taxon>
        <taxon>Sar</taxon>
        <taxon>Stramenopiles</taxon>
        <taxon>Oomycota</taxon>
        <taxon>Saprolegniomycetes</taxon>
        <taxon>Saprolegniales</taxon>
        <taxon>Saprolegniaceae</taxon>
        <taxon>Saprolegnia</taxon>
    </lineage>
</organism>
<protein>
    <recommendedName>
        <fullName evidence="3">UDP-N-acetylglucosamine diphosphorylase</fullName>
        <ecNumber evidence="3">2.7.7.23</ecNumber>
    </recommendedName>
</protein>
<dbReference type="Gene3D" id="3.90.550.10">
    <property type="entry name" value="Spore Coat Polysaccharide Biosynthesis Protein SpsA, Chain A"/>
    <property type="match status" value="3"/>
</dbReference>
<dbReference type="GeneID" id="19947211"/>
<dbReference type="InterPro" id="IPR002618">
    <property type="entry name" value="UDPGP_fam"/>
</dbReference>
<dbReference type="GO" id="GO:0006048">
    <property type="term" value="P:UDP-N-acetylglucosamine biosynthetic process"/>
    <property type="evidence" value="ECO:0007669"/>
    <property type="project" value="TreeGrafter"/>
</dbReference>
<feature type="region of interest" description="Disordered" evidence="7">
    <location>
        <begin position="1"/>
        <end position="99"/>
    </location>
</feature>
<comment type="catalytic activity">
    <reaction evidence="6">
        <text>N-acetyl-alpha-D-glucosamine 1-phosphate + UTP + H(+) = UDP-N-acetyl-alpha-D-glucosamine + diphosphate</text>
        <dbReference type="Rhea" id="RHEA:13509"/>
        <dbReference type="ChEBI" id="CHEBI:15378"/>
        <dbReference type="ChEBI" id="CHEBI:33019"/>
        <dbReference type="ChEBI" id="CHEBI:46398"/>
        <dbReference type="ChEBI" id="CHEBI:57705"/>
        <dbReference type="ChEBI" id="CHEBI:57776"/>
        <dbReference type="EC" id="2.7.7.23"/>
    </reaction>
</comment>
<keyword evidence="4" id="KW-0808">Transferase</keyword>
<evidence type="ECO:0000256" key="6">
    <source>
        <dbReference type="ARBA" id="ARBA00048493"/>
    </source>
</evidence>
<feature type="compositionally biased region" description="Basic residues" evidence="7">
    <location>
        <begin position="1948"/>
        <end position="1957"/>
    </location>
</feature>
<feature type="region of interest" description="Disordered" evidence="7">
    <location>
        <begin position="1926"/>
        <end position="1957"/>
    </location>
</feature>
<dbReference type="InParanoid" id="T0QNS5"/>
<evidence type="ECO:0000256" key="5">
    <source>
        <dbReference type="ARBA" id="ARBA00022695"/>
    </source>
</evidence>
<dbReference type="InterPro" id="IPR011032">
    <property type="entry name" value="GroES-like_sf"/>
</dbReference>
<sequence length="1957" mass="211425">MDPQPSTPTTTVPSSPQAASPRPSLEGAAETGGPEAASSPRLSRAGSRASSFPPSSPVAAEATPSPASPRDVSLRKATSFSRRSSVAIEDTTPKYEHPSVPAALRKAYADGEQSSVFQFVDQEGKHSDDDVKQLVHDLESLDVAYIKKIYTESLLFDKAAQASLTNCSISPLDEFDSLLTSPTETIDTWRAAGYEAINRGEVAAMVLAGGQGTRLGFDGPKGMFDIGLLSKKSLFQLFCERLLKLQSNAKQFGHLPNEPTIPLYVMTSEMNHAATTLFFETNTYFGLVPSQVIFFPQGTLPCLTKTGHIMLETPTKVARASDGNGGVFVAMRKHGVLQNMLDRGLKHLHVFSVDNALTKVADPVFIGYCSTKKTDVGNKVVWKTAPDEKVGVVAKKNDKYCVVEYSELDAANAVLVDDVSGKLAFGAGNICNHYFSVPFLHRVLTTVDLPFHIAMKNIPAVALDARDKKTLPGMKLEAFIFDIFEYASSMAVLEVAREDEFAPVKNANGSQLSGYTADSPESAKFLLSAQAKRWVEAQGGDFSLHLITKGSVLKRGQRMKRWTPRVLEFNAATNTVRTYKAEKPGKAKTSSVVSCQPYAKDVDSFVCQLGNGKRLKLKCDSADAQAHWIALVQEALRPDVANTRLCEVSPLVSYEGEDLSHLAKRPCTLPFYLSEVNNRRLSQRAMSVDEYVSTSSMKTMVVKPANKIAIVYEPMPEIAEADDVLIDTKFVAISPLDVDRIAQSSDAKYMPGYSLAGVVQAVGSNVTSVRVGDRVCAYVPTGGVFCEFAKLNAATDCIASVPLSMPLDLASHVPSTALLATAFATAVQPSDRVAIVANHGDIGYIVAQLASARGADWIGVVSAYPEKFTGLDLAVFKSMTEVNAACAKANAGSTPNVVLDVAKCVATALALPPTFTSTQLVDVIDAIASDTLHFPSKLVTEKPFDFFLDASPALLSSAHVSVALRLTPPKLPDDLIRRLEEAKQDQVLKFYRNNLLSHKEIDQLNHDLEFLDFDHLASIFKTSMTNNHAPTGVLEPLDTADAVTSTPDELLEQWAATGISAIAHNQVAALVLSGGQGTRLGFSGPKGMYNIGLPSGKSLFQLFAERIVRLQALAAQAVPDATQAIRLPFYVMTSAMNHDTTVVFFKQHSYFGLDPAQVFFFPQGTLPCFTTDGKLMLESAGKLATASDGNGGIYTALAKSGALRRMEESGVQYVHVFSVDNAMCKVADPLFMGYCIEKEADCGNKVVWKARPDESVGIVAKRSGHYCVVEYSEMDTATSELRDPKTKELLFGAANICNHFYTLAFLRDVVLPNMSLQYHVAHKKIPMADETGATVTPSTNSGVKLESFIFDVFPLSKRMAVLSAPRDDEFAPVKNAPGNPVDSPDSARAMLCDQAKRWLTPLVRRPEMLLSLAFVEISPLVSFAGENLEAYVDALTPTTTVLTLDTKDVAASAHCVPTALRHTLHEFNQAHVLRFIDNGTISRYDAALLLQDLASIDFEHLSRSFEASMAPAATDVGVLEPLTTEVDVLESSSDKAAWRETGLDAIRKGQVAALVLAGGQGTRLGFDGPKGLYDIGLPSHTSLFALFAKRLRKLELLTNGRIPFYVLTSGLNHEATVTYFEQQLYFGLSPSQVVFCPQGTLPCLTNSGQLMLASHGALARAPDGNGGVYRALQLSGAINDLQARGVQFLHVFSVDNALCKVADPTFMGYCIAKEADCGNKVVWKARPDESVGVVAKRGGRYCVVEYSEMDKATSELRDAASGQLLYGAANICNHFYSMEFLQRCCSGEHMNTYHVAHKKIPHVDLATGRVVDKPSTNTGIKLEAFIFDVFGLATKMQILAATRETEFAPVKNAPGAAVDSPDTARTMISERSKAWVVAAGGSFTNADGLCEIDPLVSYDGEGLESYVQAPLTLPLYVTLPTTKARASSISKPRPSFSGQPTGSDEAKPKKKDKCAIM</sequence>
<comment type="similarity">
    <text evidence="2">Belongs to the UDPGP type 1 family.</text>
</comment>
<dbReference type="Pfam" id="PF08240">
    <property type="entry name" value="ADH_N"/>
    <property type="match status" value="1"/>
</dbReference>
<accession>T0QNS5</accession>
<dbReference type="SUPFAM" id="SSF51735">
    <property type="entry name" value="NAD(P)-binding Rossmann-fold domains"/>
    <property type="match status" value="1"/>
</dbReference>
<dbReference type="Gene3D" id="3.90.180.10">
    <property type="entry name" value="Medium-chain alcohol dehydrogenases, catalytic domain"/>
    <property type="match status" value="2"/>
</dbReference>
<keyword evidence="10" id="KW-1185">Reference proteome</keyword>
<feature type="compositionally biased region" description="Low complexity" evidence="7">
    <location>
        <begin position="1"/>
        <end position="62"/>
    </location>
</feature>
<comment type="pathway">
    <text evidence="1">Nucleotide-sugar biosynthesis; UDP-N-acetyl-alpha-D-glucosamine biosynthesis; UDP-N-acetyl-alpha-D-glucosamine from N-acetyl-alpha-D-glucosamine 1-phosphate: step 1/1.</text>
</comment>
<dbReference type="OMA" id="NAMCKVA"/>
<dbReference type="PANTHER" id="PTHR11952">
    <property type="entry name" value="UDP- GLUCOSE PYROPHOSPHORYLASE"/>
    <property type="match status" value="1"/>
</dbReference>
<dbReference type="InterPro" id="IPR039741">
    <property type="entry name" value="UDP-sugar_pyrophosphorylase"/>
</dbReference>
<feature type="domain" description="Alcohol dehydrogenase-like N-terminal" evidence="8">
    <location>
        <begin position="721"/>
        <end position="790"/>
    </location>
</feature>